<evidence type="ECO:0000259" key="4">
    <source>
        <dbReference type="Pfam" id="PF13460"/>
    </source>
</evidence>
<evidence type="ECO:0000256" key="2">
    <source>
        <dbReference type="ARBA" id="ARBA00022857"/>
    </source>
</evidence>
<dbReference type="OMA" id="PLNALWI"/>
<dbReference type="EMBL" id="KV441487">
    <property type="protein sequence ID" value="OAG17207.1"/>
    <property type="molecule type" value="Genomic_DNA"/>
</dbReference>
<dbReference type="Gene3D" id="3.40.50.720">
    <property type="entry name" value="NAD(P)-binding Rossmann-like Domain"/>
    <property type="match status" value="1"/>
</dbReference>
<evidence type="ECO:0000256" key="1">
    <source>
        <dbReference type="ARBA" id="ARBA00005725"/>
    </source>
</evidence>
<dbReference type="Pfam" id="PF13460">
    <property type="entry name" value="NAD_binding_10"/>
    <property type="match status" value="1"/>
</dbReference>
<feature type="domain" description="NAD(P)-binding" evidence="4">
    <location>
        <begin position="12"/>
        <end position="149"/>
    </location>
</feature>
<dbReference type="PANTHER" id="PTHR47706">
    <property type="entry name" value="NMRA-LIKE FAMILY PROTEIN"/>
    <property type="match status" value="1"/>
</dbReference>
<dbReference type="KEGG" id="aalt:CC77DRAFT_1075611"/>
<accession>A0A177DD99</accession>
<keyword evidence="2" id="KW-0521">NADP</keyword>
<dbReference type="InterPro" id="IPR051609">
    <property type="entry name" value="NmrA/Isoflavone_reductase-like"/>
</dbReference>
<keyword evidence="3" id="KW-0560">Oxidoreductase</keyword>
<gene>
    <name evidence="5" type="ORF">CC77DRAFT_1075611</name>
</gene>
<name>A0A177DD99_ALTAL</name>
<evidence type="ECO:0000313" key="6">
    <source>
        <dbReference type="Proteomes" id="UP000077248"/>
    </source>
</evidence>
<keyword evidence="6" id="KW-1185">Reference proteome</keyword>
<dbReference type="GeneID" id="29114823"/>
<dbReference type="GO" id="GO:0016491">
    <property type="term" value="F:oxidoreductase activity"/>
    <property type="evidence" value="ECO:0007669"/>
    <property type="project" value="UniProtKB-KW"/>
</dbReference>
<dbReference type="AlphaFoldDB" id="A0A177DD99"/>
<evidence type="ECO:0000313" key="5">
    <source>
        <dbReference type="EMBL" id="OAG17207.1"/>
    </source>
</evidence>
<protein>
    <submittedName>
        <fullName evidence="5">NAD(P)-binding protein</fullName>
    </submittedName>
</protein>
<evidence type="ECO:0000256" key="3">
    <source>
        <dbReference type="ARBA" id="ARBA00023002"/>
    </source>
</evidence>
<dbReference type="VEuPathDB" id="FungiDB:CC77DRAFT_1075611"/>
<dbReference type="RefSeq" id="XP_018382628.1">
    <property type="nucleotide sequence ID" value="XM_018529229.1"/>
</dbReference>
<dbReference type="InterPro" id="IPR016040">
    <property type="entry name" value="NAD(P)-bd_dom"/>
</dbReference>
<sequence>MSTVGNVVLLGKGLLGSSVLPALVNAGFKVTLLGRSENNKNGLPAGVKFGIVDYNSIDSLEAAFRGQDAIVSTVGMEAIPGQKLVIDAAIKAGVKRFIPSDFGALTTDPNASHFSHHLGMIDIQKHLHAKADAGLTEYTILSIGAFTEFLGSDLLIDWQHKRAEIWGGGRALVSTTSLAATVRAVASALRDLEATKNRNVFVHEYAVSQEQYLDMAKKYAKPETKWSVVKIEDAETELDRRAGVLREQGDMASIFSFIKGTLLSGKYSSHYRHTDNSLVGLEEPNEPGFKAKVANLCS</sequence>
<dbReference type="Gene3D" id="3.90.25.10">
    <property type="entry name" value="UDP-galactose 4-epimerase, domain 1"/>
    <property type="match status" value="1"/>
</dbReference>
<dbReference type="PANTHER" id="PTHR47706:SF1">
    <property type="entry name" value="CIPA-LIKE, PUTATIVE (AFU_ORTHOLOGUE AFUA_1G12460)-RELATED"/>
    <property type="match status" value="1"/>
</dbReference>
<dbReference type="Proteomes" id="UP000077248">
    <property type="component" value="Unassembled WGS sequence"/>
</dbReference>
<reference evidence="5 6" key="1">
    <citation type="submission" date="2016-05" db="EMBL/GenBank/DDBJ databases">
        <title>Comparative analysis of secretome profiles of manganese(II)-oxidizing ascomycete fungi.</title>
        <authorList>
            <consortium name="DOE Joint Genome Institute"/>
            <person name="Zeiner C.A."/>
            <person name="Purvine S.O."/>
            <person name="Zink E.M."/>
            <person name="Wu S."/>
            <person name="Pasa-Tolic L."/>
            <person name="Chaput D.L."/>
            <person name="Haridas S."/>
            <person name="Grigoriev I.V."/>
            <person name="Santelli C.M."/>
            <person name="Hansel C.M."/>
        </authorList>
    </citation>
    <scope>NUCLEOTIDE SEQUENCE [LARGE SCALE GENOMIC DNA]</scope>
    <source>
        <strain evidence="5 6">SRC1lrK2f</strain>
    </source>
</reference>
<dbReference type="STRING" id="5599.A0A177DD99"/>
<dbReference type="InterPro" id="IPR036291">
    <property type="entry name" value="NAD(P)-bd_dom_sf"/>
</dbReference>
<comment type="similarity">
    <text evidence="1">Belongs to the NmrA-type oxidoreductase family. Isoflavone reductase subfamily.</text>
</comment>
<proteinExistence type="inferred from homology"/>
<dbReference type="SUPFAM" id="SSF51735">
    <property type="entry name" value="NAD(P)-binding Rossmann-fold domains"/>
    <property type="match status" value="1"/>
</dbReference>
<organism evidence="5 6">
    <name type="scientific">Alternaria alternata</name>
    <name type="common">Alternaria rot fungus</name>
    <name type="synonym">Torula alternata</name>
    <dbReference type="NCBI Taxonomy" id="5599"/>
    <lineage>
        <taxon>Eukaryota</taxon>
        <taxon>Fungi</taxon>
        <taxon>Dikarya</taxon>
        <taxon>Ascomycota</taxon>
        <taxon>Pezizomycotina</taxon>
        <taxon>Dothideomycetes</taxon>
        <taxon>Pleosporomycetidae</taxon>
        <taxon>Pleosporales</taxon>
        <taxon>Pleosporineae</taxon>
        <taxon>Pleosporaceae</taxon>
        <taxon>Alternaria</taxon>
        <taxon>Alternaria sect. Alternaria</taxon>
        <taxon>Alternaria alternata complex</taxon>
    </lineage>
</organism>